<evidence type="ECO:0000256" key="2">
    <source>
        <dbReference type="SAM" id="SignalP"/>
    </source>
</evidence>
<proteinExistence type="predicted"/>
<evidence type="ECO:0000313" key="4">
    <source>
        <dbReference type="Proteomes" id="UP000474802"/>
    </source>
</evidence>
<keyword evidence="2" id="KW-0732">Signal</keyword>
<protein>
    <recommendedName>
        <fullName evidence="5">UrcA family protein</fullName>
    </recommendedName>
</protein>
<feature type="region of interest" description="Disordered" evidence="1">
    <location>
        <begin position="90"/>
        <end position="139"/>
    </location>
</feature>
<evidence type="ECO:0000313" key="3">
    <source>
        <dbReference type="EMBL" id="NGP18224.1"/>
    </source>
</evidence>
<sequence length="139" mass="14055">MRRLSILAFAAGLLASSAVLAQDTVVIELSGVRADLATQLNVGVGQVPDTVSLSTNFAAQVCGIEDPATLESVCTAVRITPELLTVLQASIGDGNNGNGNNNSARPFAPGQQDGPAKDSAPGQQEGAAKDSAPGQVKKN</sequence>
<comment type="caution">
    <text evidence="3">The sequence shown here is derived from an EMBL/GenBank/DDBJ whole genome shotgun (WGS) entry which is preliminary data.</text>
</comment>
<keyword evidence="4" id="KW-1185">Reference proteome</keyword>
<organism evidence="3 4">
    <name type="scientific">Devosia aurantiaca</name>
    <dbReference type="NCBI Taxonomy" id="2714858"/>
    <lineage>
        <taxon>Bacteria</taxon>
        <taxon>Pseudomonadati</taxon>
        <taxon>Pseudomonadota</taxon>
        <taxon>Alphaproteobacteria</taxon>
        <taxon>Hyphomicrobiales</taxon>
        <taxon>Devosiaceae</taxon>
        <taxon>Devosia</taxon>
    </lineage>
</organism>
<reference evidence="3 4" key="1">
    <citation type="submission" date="2020-02" db="EMBL/GenBank/DDBJ databases">
        <authorList>
            <person name="Khan S.A."/>
            <person name="Jeon C.O."/>
            <person name="Chun B.H."/>
        </authorList>
    </citation>
    <scope>NUCLEOTIDE SEQUENCE [LARGE SCALE GENOMIC DNA]</scope>
    <source>
        <strain evidence="3 4">H239</strain>
    </source>
</reference>
<evidence type="ECO:0000256" key="1">
    <source>
        <dbReference type="SAM" id="MobiDB-lite"/>
    </source>
</evidence>
<feature type="chain" id="PRO_5026991122" description="UrcA family protein" evidence="2">
    <location>
        <begin position="22"/>
        <end position="139"/>
    </location>
</feature>
<dbReference type="RefSeq" id="WP_164534452.1">
    <property type="nucleotide sequence ID" value="NZ_JAALFG010000002.1"/>
</dbReference>
<gene>
    <name evidence="3" type="ORF">G5575_11610</name>
</gene>
<dbReference type="EMBL" id="JAALFG010000002">
    <property type="protein sequence ID" value="NGP18224.1"/>
    <property type="molecule type" value="Genomic_DNA"/>
</dbReference>
<feature type="signal peptide" evidence="2">
    <location>
        <begin position="1"/>
        <end position="21"/>
    </location>
</feature>
<dbReference type="AlphaFoldDB" id="A0A6M1SNG2"/>
<reference evidence="3 4" key="2">
    <citation type="submission" date="2020-03" db="EMBL/GenBank/DDBJ databases">
        <title>Devosia chinhatensis sp. nov., isolated from a hexachlorocyclohexane (HCH) dump site in India.</title>
        <authorList>
            <person name="Kumar M."/>
            <person name="Lal R."/>
        </authorList>
    </citation>
    <scope>NUCLEOTIDE SEQUENCE [LARGE SCALE GENOMIC DNA]</scope>
    <source>
        <strain evidence="3 4">H239</strain>
    </source>
</reference>
<evidence type="ECO:0008006" key="5">
    <source>
        <dbReference type="Google" id="ProtNLM"/>
    </source>
</evidence>
<name>A0A6M1SNG2_9HYPH</name>
<accession>A0A6M1SNG2</accession>
<dbReference type="Proteomes" id="UP000474802">
    <property type="component" value="Unassembled WGS sequence"/>
</dbReference>